<comment type="caution">
    <text evidence="2">The sequence shown here is derived from an EMBL/GenBank/DDBJ whole genome shotgun (WGS) entry which is preliminary data.</text>
</comment>
<dbReference type="AlphaFoldDB" id="U2QWV9"/>
<proteinExistence type="predicted"/>
<accession>U2QWV9</accession>
<evidence type="ECO:0000313" key="2">
    <source>
        <dbReference type="EMBL" id="ERK61001.1"/>
    </source>
</evidence>
<dbReference type="RefSeq" id="WP_021796660.1">
    <property type="nucleotide sequence ID" value="NZ_ACVN02000066.1"/>
</dbReference>
<evidence type="ECO:0000256" key="1">
    <source>
        <dbReference type="SAM" id="Phobius"/>
    </source>
</evidence>
<keyword evidence="1" id="KW-0812">Transmembrane</keyword>
<name>U2QWV9_9ACTN</name>
<keyword evidence="1" id="KW-1133">Transmembrane helix</keyword>
<keyword evidence="1" id="KW-0472">Membrane</keyword>
<sequence length="157" mass="16333">GRATGHAQGADPAAGGYAGWPQGGYAGQAPVPVVPSPAAPGPCYELGPILIRGDRVITPNGTIPLSQAQFSFQDMSQTVKSTPTWAIVLAIVLVWLLLLSLLLLIVQEERTTGQVVISVVGGEGAFTMTVPVTSRAQVGVWAQQVQYAQMIAARARG</sequence>
<dbReference type="Proteomes" id="UP000017052">
    <property type="component" value="Unassembled WGS sequence"/>
</dbReference>
<gene>
    <name evidence="2" type="ORF">HMPREF0682_0062</name>
</gene>
<evidence type="ECO:0000313" key="3">
    <source>
        <dbReference type="Proteomes" id="UP000017052"/>
    </source>
</evidence>
<dbReference type="EMBL" id="ACVN02000066">
    <property type="protein sequence ID" value="ERK61001.1"/>
    <property type="molecule type" value="Genomic_DNA"/>
</dbReference>
<feature type="non-terminal residue" evidence="2">
    <location>
        <position position="1"/>
    </location>
</feature>
<reference evidence="2" key="1">
    <citation type="submission" date="2013-08" db="EMBL/GenBank/DDBJ databases">
        <authorList>
            <person name="Durkin A.S."/>
            <person name="Haft D.R."/>
            <person name="McCorrison J."/>
            <person name="Torralba M."/>
            <person name="Gillis M."/>
            <person name="Haft D.H."/>
            <person name="Methe B."/>
            <person name="Sutton G."/>
            <person name="Nelson K.E."/>
        </authorList>
    </citation>
    <scope>NUCLEOTIDE SEQUENCE [LARGE SCALE GENOMIC DNA]</scope>
    <source>
        <strain evidence="2">F0233</strain>
    </source>
</reference>
<feature type="transmembrane region" description="Helical" evidence="1">
    <location>
        <begin position="85"/>
        <end position="106"/>
    </location>
</feature>
<protein>
    <submittedName>
        <fullName evidence="2">Uncharacterized protein</fullName>
    </submittedName>
</protein>
<organism evidence="2 3">
    <name type="scientific">Propionibacterium acidifaciens F0233</name>
    <dbReference type="NCBI Taxonomy" id="553198"/>
    <lineage>
        <taxon>Bacteria</taxon>
        <taxon>Bacillati</taxon>
        <taxon>Actinomycetota</taxon>
        <taxon>Actinomycetes</taxon>
        <taxon>Propionibacteriales</taxon>
        <taxon>Propionibacteriaceae</taxon>
        <taxon>Propionibacterium</taxon>
    </lineage>
</organism>
<keyword evidence="3" id="KW-1185">Reference proteome</keyword>